<evidence type="ECO:0000256" key="1">
    <source>
        <dbReference type="ARBA" id="ARBA00004141"/>
    </source>
</evidence>
<keyword evidence="6 7" id="KW-0472">Membrane</keyword>
<evidence type="ECO:0000256" key="3">
    <source>
        <dbReference type="ARBA" id="ARBA00022679"/>
    </source>
</evidence>
<evidence type="ECO:0000259" key="8">
    <source>
        <dbReference type="Pfam" id="PF02397"/>
    </source>
</evidence>
<evidence type="ECO:0000256" key="5">
    <source>
        <dbReference type="ARBA" id="ARBA00022989"/>
    </source>
</evidence>
<keyword evidence="10" id="KW-1185">Reference proteome</keyword>
<gene>
    <name evidence="9" type="ORF">GM921_10370</name>
</gene>
<dbReference type="EC" id="2.7.8.31" evidence="9"/>
<comment type="caution">
    <text evidence="9">The sequence shown here is derived from an EMBL/GenBank/DDBJ whole genome shotgun (WGS) entry which is preliminary data.</text>
</comment>
<evidence type="ECO:0000256" key="4">
    <source>
        <dbReference type="ARBA" id="ARBA00022692"/>
    </source>
</evidence>
<dbReference type="Proteomes" id="UP000601055">
    <property type="component" value="Unassembled WGS sequence"/>
</dbReference>
<dbReference type="AlphaFoldDB" id="A0A923DXK8"/>
<evidence type="ECO:0000256" key="6">
    <source>
        <dbReference type="ARBA" id="ARBA00023136"/>
    </source>
</evidence>
<evidence type="ECO:0000256" key="2">
    <source>
        <dbReference type="ARBA" id="ARBA00006464"/>
    </source>
</evidence>
<reference evidence="9" key="1">
    <citation type="submission" date="2019-11" db="EMBL/GenBank/DDBJ databases">
        <title>Description of Pedobacter sp. LMG 31464T.</title>
        <authorList>
            <person name="Carlier A."/>
            <person name="Qi S."/>
            <person name="Vandamme P."/>
        </authorList>
    </citation>
    <scope>NUCLEOTIDE SEQUENCE</scope>
    <source>
        <strain evidence="9">LMG 31464</strain>
    </source>
</reference>
<dbReference type="GO" id="GO:0016020">
    <property type="term" value="C:membrane"/>
    <property type="evidence" value="ECO:0007669"/>
    <property type="project" value="UniProtKB-SubCell"/>
</dbReference>
<evidence type="ECO:0000256" key="7">
    <source>
        <dbReference type="SAM" id="Phobius"/>
    </source>
</evidence>
<feature type="transmembrane region" description="Helical" evidence="7">
    <location>
        <begin position="7"/>
        <end position="27"/>
    </location>
</feature>
<keyword evidence="4 7" id="KW-0812">Transmembrane</keyword>
<feature type="domain" description="Bacterial sugar transferase" evidence="8">
    <location>
        <begin position="272"/>
        <end position="457"/>
    </location>
</feature>
<dbReference type="PANTHER" id="PTHR30576">
    <property type="entry name" value="COLANIC BIOSYNTHESIS UDP-GLUCOSE LIPID CARRIER TRANSFERASE"/>
    <property type="match status" value="1"/>
</dbReference>
<dbReference type="InterPro" id="IPR017475">
    <property type="entry name" value="EPS_sugar_tfrase"/>
</dbReference>
<dbReference type="Pfam" id="PF02397">
    <property type="entry name" value="Bac_transf"/>
    <property type="match status" value="1"/>
</dbReference>
<dbReference type="InterPro" id="IPR017473">
    <property type="entry name" value="Undecaprenyl-P_gluc_Ptfrase"/>
</dbReference>
<keyword evidence="5 7" id="KW-1133">Transmembrane helix</keyword>
<dbReference type="PANTHER" id="PTHR30576:SF0">
    <property type="entry name" value="UNDECAPRENYL-PHOSPHATE N-ACETYLGALACTOSAMINYL 1-PHOSPHATE TRANSFERASE-RELATED"/>
    <property type="match status" value="1"/>
</dbReference>
<dbReference type="EMBL" id="WNXD01000002">
    <property type="protein sequence ID" value="MBB2145892.1"/>
    <property type="molecule type" value="Genomic_DNA"/>
</dbReference>
<sequence>MKTRYFFLLSYILPIIDLFILNAAYYGAYFVTGEMGKILTEEIHKDYVVVCNLIWLVSTAIFSLYTIQGEKKLERIYRSTWRSIVLHFIMFSIYLIFLKGVDFSRTFLIVFYGWLSLGFILNRFICTSLQYVLINKYSATLKVAIMGSNYTALRLSNYLTKDSNVEFYGSVGGDESIYFDKGAAISKNVARKFTAAAMAGVKEVYVAIAPKRMAEVQALLDEADKQGVRLKFIPDLGLNPSTKYTINYFGEGFPMITLRDEPLEEISARFKKRLFDFLFSSIVIVFLLSWLIPVIALVIRLDSKGSIFFLQTRAGRDNKLFKVFKFRTMAVTENDSEYTQAKKGDARITRVGSFLRSTSLDELPQFINVLLGDMSVVGPRPHPLLMNDYYQEVINKYMVRHFVKPGITGWAQVNGFRGETKEKEDMENRVKYDIYYLENWTAMFDVRIVFMTIINLVRGEDNAY</sequence>
<dbReference type="Pfam" id="PF13727">
    <property type="entry name" value="CoA_binding_3"/>
    <property type="match status" value="1"/>
</dbReference>
<comment type="subcellular location">
    <subcellularLocation>
        <location evidence="1">Membrane</location>
        <topology evidence="1">Multi-pass membrane protein</topology>
    </subcellularLocation>
</comment>
<feature type="transmembrane region" description="Helical" evidence="7">
    <location>
        <begin position="277"/>
        <end position="299"/>
    </location>
</feature>
<feature type="transmembrane region" description="Helical" evidence="7">
    <location>
        <begin position="109"/>
        <end position="133"/>
    </location>
</feature>
<dbReference type="NCBIfam" id="TIGR03023">
    <property type="entry name" value="WcaJ_sugtrans"/>
    <property type="match status" value="1"/>
</dbReference>
<evidence type="ECO:0000313" key="9">
    <source>
        <dbReference type="EMBL" id="MBB2145892.1"/>
    </source>
</evidence>
<organism evidence="9 10">
    <name type="scientific">Pedobacter planticolens</name>
    <dbReference type="NCBI Taxonomy" id="2679964"/>
    <lineage>
        <taxon>Bacteria</taxon>
        <taxon>Pseudomonadati</taxon>
        <taxon>Bacteroidota</taxon>
        <taxon>Sphingobacteriia</taxon>
        <taxon>Sphingobacteriales</taxon>
        <taxon>Sphingobacteriaceae</taxon>
        <taxon>Pedobacter</taxon>
    </lineage>
</organism>
<name>A0A923DXK8_9SPHI</name>
<accession>A0A923DXK8</accession>
<protein>
    <submittedName>
        <fullName evidence="9">Undecaprenyl-phosphate glucose phosphotransferase</fullName>
        <ecNumber evidence="9">2.7.8.31</ecNumber>
    </submittedName>
</protein>
<dbReference type="NCBIfam" id="TIGR03025">
    <property type="entry name" value="EPS_sugtrans"/>
    <property type="match status" value="1"/>
</dbReference>
<dbReference type="InterPro" id="IPR003362">
    <property type="entry name" value="Bact_transf"/>
</dbReference>
<evidence type="ECO:0000313" key="10">
    <source>
        <dbReference type="Proteomes" id="UP000601055"/>
    </source>
</evidence>
<feature type="transmembrane region" description="Helical" evidence="7">
    <location>
        <begin position="79"/>
        <end position="97"/>
    </location>
</feature>
<proteinExistence type="inferred from homology"/>
<comment type="similarity">
    <text evidence="2">Belongs to the bacterial sugar transferase family.</text>
</comment>
<feature type="transmembrane region" description="Helical" evidence="7">
    <location>
        <begin position="47"/>
        <end position="67"/>
    </location>
</feature>
<keyword evidence="3 9" id="KW-0808">Transferase</keyword>
<dbReference type="GO" id="GO:0089702">
    <property type="term" value="F:undecaprenyl-phosphate glucose phosphotransferase activity"/>
    <property type="evidence" value="ECO:0007669"/>
    <property type="project" value="UniProtKB-EC"/>
</dbReference>